<dbReference type="OrthoDB" id="20681at2759"/>
<comment type="similarity">
    <text evidence="4">Belongs to the NDUFAF3 family.</text>
</comment>
<dbReference type="PANTHER" id="PTHR21192">
    <property type="entry name" value="NUCLEAR PROTEIN E3-3"/>
    <property type="match status" value="1"/>
</dbReference>
<evidence type="ECO:0000256" key="3">
    <source>
        <dbReference type="ARBA" id="ARBA00023128"/>
    </source>
</evidence>
<keyword evidence="6" id="KW-1185">Reference proteome</keyword>
<reference evidence="5 6" key="1">
    <citation type="submission" date="2013-11" db="EMBL/GenBank/DDBJ databases">
        <title>Genome sequencing of Stegodyphus mimosarum.</title>
        <authorList>
            <person name="Bechsgaard J."/>
        </authorList>
    </citation>
    <scope>NUCLEOTIDE SEQUENCE [LARGE SCALE GENOMIC DNA]</scope>
</reference>
<dbReference type="AlphaFoldDB" id="A0A087U8W1"/>
<keyword evidence="3" id="KW-0496">Mitochondrion</keyword>
<dbReference type="OMA" id="FSKAYDH"/>
<dbReference type="EMBL" id="KK118761">
    <property type="protein sequence ID" value="KFM73800.1"/>
    <property type="molecule type" value="Genomic_DNA"/>
</dbReference>
<comment type="subcellular location">
    <subcellularLocation>
        <location evidence="1">Mitochondrion</location>
    </subcellularLocation>
</comment>
<dbReference type="Pfam" id="PF04430">
    <property type="entry name" value="DUF498"/>
    <property type="match status" value="1"/>
</dbReference>
<evidence type="ECO:0000256" key="4">
    <source>
        <dbReference type="ARBA" id="ARBA00049984"/>
    </source>
</evidence>
<dbReference type="InterPro" id="IPR036748">
    <property type="entry name" value="MTH938-like_sf"/>
</dbReference>
<accession>A0A087U8W1</accession>
<dbReference type="PANTHER" id="PTHR21192:SF2">
    <property type="entry name" value="NADH DEHYDROGENASE [UBIQUINONE] 1 ALPHA SUBCOMPLEX ASSEMBLY FACTOR 3"/>
    <property type="match status" value="1"/>
</dbReference>
<evidence type="ECO:0000313" key="5">
    <source>
        <dbReference type="EMBL" id="KFM73800.1"/>
    </source>
</evidence>
<keyword evidence="5" id="KW-0830">Ubiquinone</keyword>
<organism evidence="5 6">
    <name type="scientific">Stegodyphus mimosarum</name>
    <name type="common">African social velvet spider</name>
    <dbReference type="NCBI Taxonomy" id="407821"/>
    <lineage>
        <taxon>Eukaryota</taxon>
        <taxon>Metazoa</taxon>
        <taxon>Ecdysozoa</taxon>
        <taxon>Arthropoda</taxon>
        <taxon>Chelicerata</taxon>
        <taxon>Arachnida</taxon>
        <taxon>Araneae</taxon>
        <taxon>Araneomorphae</taxon>
        <taxon>Entelegynae</taxon>
        <taxon>Eresoidea</taxon>
        <taxon>Eresidae</taxon>
        <taxon>Stegodyphus</taxon>
    </lineage>
</organism>
<dbReference type="InterPro" id="IPR034095">
    <property type="entry name" value="NDUF3"/>
</dbReference>
<feature type="non-terminal residue" evidence="5">
    <location>
        <position position="200"/>
    </location>
</feature>
<gene>
    <name evidence="5" type="ORF">X975_11416</name>
</gene>
<protein>
    <recommendedName>
        <fullName evidence="2">NADH dehydrogenase [ubiquinone] 1 alpha subcomplex assembly factor 3</fullName>
    </recommendedName>
</protein>
<evidence type="ECO:0000256" key="2">
    <source>
        <dbReference type="ARBA" id="ARBA00021776"/>
    </source>
</evidence>
<dbReference type="STRING" id="407821.A0A087U8W1"/>
<evidence type="ECO:0000256" key="1">
    <source>
        <dbReference type="ARBA" id="ARBA00004173"/>
    </source>
</evidence>
<sequence>MAYILRRICHLPQKISRNCVQPLFMQRSLSIGRCHFDNYEGDGKTTVTILNKEYKNLVLIDSYSSMGFRLNQGMFVVGPVAVFPRTIMQWNVEDTENLKPESLSLFCVLEPKLDLLVIGTGSKRVQPSREVLEYLKANKISTEILPTDQACSIFNFLNAEGRYIAGAFIPPERITVYEDELELVYEVESLGEYKVFPDNK</sequence>
<evidence type="ECO:0000313" key="6">
    <source>
        <dbReference type="Proteomes" id="UP000054359"/>
    </source>
</evidence>
<dbReference type="SUPFAM" id="SSF64076">
    <property type="entry name" value="MTH938-like"/>
    <property type="match status" value="1"/>
</dbReference>
<dbReference type="Proteomes" id="UP000054359">
    <property type="component" value="Unassembled WGS sequence"/>
</dbReference>
<dbReference type="InterPro" id="IPR007523">
    <property type="entry name" value="NDUFAF3/AAMDC"/>
</dbReference>
<dbReference type="CDD" id="cd05125">
    <property type="entry name" value="Mth938_2P1-like"/>
    <property type="match status" value="1"/>
</dbReference>
<name>A0A087U8W1_STEMI</name>
<dbReference type="GO" id="GO:0005743">
    <property type="term" value="C:mitochondrial inner membrane"/>
    <property type="evidence" value="ECO:0007669"/>
    <property type="project" value="TreeGrafter"/>
</dbReference>
<dbReference type="Gene3D" id="3.40.1230.10">
    <property type="entry name" value="MTH938-like"/>
    <property type="match status" value="1"/>
</dbReference>
<dbReference type="GO" id="GO:0032981">
    <property type="term" value="P:mitochondrial respiratory chain complex I assembly"/>
    <property type="evidence" value="ECO:0007669"/>
    <property type="project" value="InterPro"/>
</dbReference>
<proteinExistence type="inferred from homology"/>